<feature type="compositionally biased region" description="Low complexity" evidence="2">
    <location>
        <begin position="351"/>
        <end position="374"/>
    </location>
</feature>
<evidence type="ECO:0000313" key="4">
    <source>
        <dbReference type="EMBL" id="MWV44393.1"/>
    </source>
</evidence>
<evidence type="ECO:0000256" key="1">
    <source>
        <dbReference type="SAM" id="Coils"/>
    </source>
</evidence>
<dbReference type="Proteomes" id="UP000460318">
    <property type="component" value="Unassembled WGS sequence"/>
</dbReference>
<dbReference type="RefSeq" id="WP_160497813.1">
    <property type="nucleotide sequence ID" value="NZ_WUBI01000001.1"/>
</dbReference>
<feature type="transmembrane region" description="Helical" evidence="3">
    <location>
        <begin position="48"/>
        <end position="71"/>
    </location>
</feature>
<name>A0A7X3LIB4_9BACL</name>
<sequence>MDAIRKSISKAKARLQQFRLVRYALYGCAGGLGLSILLLFAARLWPIPYYRFLAMAAVAAGVAIGAAWGLMHRVKDREAAKVMDAATGGDERSDMMVTALSFAEQDSSAAQWQRKQAAAYGSSFIAQMKSRLPHPSYKKIAIVCSVLFVVGAGLTILPSPMDTKLAEAARQKEWVQDQKQKTEQLVQQLQTQKLDQAVQKPLEDSLQALQKKLEGQKDPEKALAELEKTMKAMEKTAAKQEAAVQKLSELGQKMQNAPNMSSLGKSLAQGKSEDLKKAMENFKQQVKQLSQEQKEQLREALNKLADEAAKNPETQALKEALKKTEKALAKGTEDKEADEALNDLEAALAKALAARAAASSQSAAASSMSSKLASQGLGLASQMTAAGMQVPDTWSSGGSAEELALAEEAGEGEPEDSGSTSPGSSGTQGSGSGSGSGNGNGSGNGSGSGSGGNGRGAGQGAGAGLGAGGRDLVMTPRQFKGSGNKQNDKGPLKGQGGTIQKGGVSPAVDGASRPYEEVYKEYEAEAKKSLGRQELPQQMQSLVESYFTGINPNP</sequence>
<evidence type="ECO:0000256" key="2">
    <source>
        <dbReference type="SAM" id="MobiDB-lite"/>
    </source>
</evidence>
<feature type="transmembrane region" description="Helical" evidence="3">
    <location>
        <begin position="20"/>
        <end position="42"/>
    </location>
</feature>
<evidence type="ECO:0000256" key="3">
    <source>
        <dbReference type="SAM" id="Phobius"/>
    </source>
</evidence>
<accession>A0A7X3LIB4</accession>
<evidence type="ECO:0000313" key="5">
    <source>
        <dbReference type="Proteomes" id="UP000460318"/>
    </source>
</evidence>
<feature type="coiled-coil region" evidence="1">
    <location>
        <begin position="165"/>
        <end position="192"/>
    </location>
</feature>
<feature type="region of interest" description="Disordered" evidence="2">
    <location>
        <begin position="388"/>
        <end position="512"/>
    </location>
</feature>
<protein>
    <submittedName>
        <fullName evidence="4">Phage tail tape measure protein</fullName>
    </submittedName>
</protein>
<keyword evidence="3" id="KW-0472">Membrane</keyword>
<keyword evidence="3" id="KW-0812">Transmembrane</keyword>
<keyword evidence="1" id="KW-0175">Coiled coil</keyword>
<gene>
    <name evidence="4" type="ORF">GRF59_12205</name>
</gene>
<feature type="region of interest" description="Disordered" evidence="2">
    <location>
        <begin position="351"/>
        <end position="376"/>
    </location>
</feature>
<keyword evidence="5" id="KW-1185">Reference proteome</keyword>
<keyword evidence="3" id="KW-1133">Transmembrane helix</keyword>
<feature type="compositionally biased region" description="Gly residues" evidence="2">
    <location>
        <begin position="426"/>
        <end position="469"/>
    </location>
</feature>
<comment type="caution">
    <text evidence="4">The sequence shown here is derived from an EMBL/GenBank/DDBJ whole genome shotgun (WGS) entry which is preliminary data.</text>
</comment>
<dbReference type="EMBL" id="WUBI01000001">
    <property type="protein sequence ID" value="MWV44393.1"/>
    <property type="molecule type" value="Genomic_DNA"/>
</dbReference>
<dbReference type="AlphaFoldDB" id="A0A7X3LIB4"/>
<organism evidence="4 5">
    <name type="scientific">Paenibacillus dendrobii</name>
    <dbReference type="NCBI Taxonomy" id="2691084"/>
    <lineage>
        <taxon>Bacteria</taxon>
        <taxon>Bacillati</taxon>
        <taxon>Bacillota</taxon>
        <taxon>Bacilli</taxon>
        <taxon>Bacillales</taxon>
        <taxon>Paenibacillaceae</taxon>
        <taxon>Paenibacillus</taxon>
    </lineage>
</organism>
<proteinExistence type="predicted"/>
<reference evidence="4 5" key="1">
    <citation type="submission" date="2019-12" db="EMBL/GenBank/DDBJ databases">
        <title>Paenibacillus sp. nov., an endophytic bacterium isolated from the stem of Dendrobium.</title>
        <authorList>
            <person name="Zhao R."/>
        </authorList>
    </citation>
    <scope>NUCLEOTIDE SEQUENCE [LARGE SCALE GENOMIC DNA]</scope>
    <source>
        <strain evidence="4 5">HJL G12</strain>
    </source>
</reference>
<feature type="compositionally biased region" description="Acidic residues" evidence="2">
    <location>
        <begin position="404"/>
        <end position="416"/>
    </location>
</feature>
<feature type="transmembrane region" description="Helical" evidence="3">
    <location>
        <begin position="140"/>
        <end position="157"/>
    </location>
</feature>